<organism evidence="2">
    <name type="scientific">Esparto virus</name>
    <dbReference type="NCBI Taxonomy" id="2072209"/>
    <lineage>
        <taxon>Viruses</taxon>
        <taxon>Viruses incertae sedis</taxon>
        <taxon>Naldaviricetes</taxon>
        <taxon>Lefavirales</taxon>
        <taxon>Nudiviridae</taxon>
        <taxon>Alphanudivirus</taxon>
        <taxon>Alphanudivirus tertidromelanogasteris</taxon>
    </lineage>
</organism>
<evidence type="ECO:0000313" key="3">
    <source>
        <dbReference type="Proteomes" id="UP000290737"/>
    </source>
</evidence>
<dbReference type="Proteomes" id="UP000290737">
    <property type="component" value="Genome"/>
</dbReference>
<dbReference type="Pfam" id="PF05092">
    <property type="entry name" value="PIF"/>
    <property type="match status" value="1"/>
</dbReference>
<dbReference type="OrthoDB" id="6359at10239"/>
<proteinExistence type="predicted"/>
<keyword evidence="3" id="KW-1185">Reference proteome</keyword>
<dbReference type="RefSeq" id="YP_009551731.1">
    <property type="nucleotide sequence ID" value="NC_040536.1"/>
</dbReference>
<evidence type="ECO:0000313" key="2">
    <source>
        <dbReference type="EMBL" id="AUQ43964.1"/>
    </source>
</evidence>
<keyword evidence="1" id="KW-1133">Transmembrane helix</keyword>
<keyword evidence="1" id="KW-0812">Transmembrane</keyword>
<reference evidence="2" key="1">
    <citation type="journal article" date="2021" name="Virus">
        <title>The discovery, distribution and diversity of DNA viruses associated with Drosophila melanogaster in Europe.</title>
        <authorList>
            <person name="Wallace M.A."/>
            <person name="Coffman K.A."/>
            <person name="Gilbert C."/>
            <person name="Ravindran S."/>
            <person name="Albery G.F."/>
            <person name="Abbott J."/>
            <person name="Argyridou E."/>
            <person name="Bellosta P."/>
            <person name="Betancourt A.J."/>
            <person name="Colinet H."/>
            <person name="Eric K."/>
            <person name="Glaser-Schmitt A."/>
            <person name="Grath S."/>
            <person name="Jelic M."/>
            <person name="Kankare M."/>
            <person name="Kozeretska I."/>
            <person name="Loeschcke V."/>
            <person name="Montchamp-Moreau C."/>
            <person name="Ometto L."/>
            <person name="Onder B.S."/>
            <person name="Orengo D.J."/>
            <person name="Parsch J."/>
            <person name="Pascual M."/>
            <person name="Patenkovic A."/>
            <person name="Puerma E."/>
            <person name="Ritchie M.G."/>
            <person name="Rota-Stabelli O."/>
            <person name="Schou M.F."/>
            <person name="Serga S.V."/>
            <person name="Stamenkovic-Radak M."/>
            <person name="Tanaskovic M."/>
            <person name="Veselinovic M.S."/>
            <person name="Vieira J."/>
            <person name="Vieira C.P."/>
            <person name="Kapun M."/>
            <person name="Flatt T."/>
            <person name="Gonzalez J."/>
            <person name="Staubach F."/>
            <person name="Obbard D.J."/>
        </authorList>
    </citation>
    <scope>NUCLEOTIDE SEQUENCE</scope>
    <source>
        <strain evidence="2">SRR3939042_Esparto_2012</strain>
    </source>
</reference>
<dbReference type="InterPro" id="IPR007784">
    <property type="entry name" value="PIR"/>
</dbReference>
<dbReference type="KEGG" id="vg:41701804"/>
<dbReference type="GeneID" id="41701804"/>
<evidence type="ECO:0000256" key="1">
    <source>
        <dbReference type="SAM" id="Phobius"/>
    </source>
</evidence>
<feature type="transmembrane region" description="Helical" evidence="1">
    <location>
        <begin position="6"/>
        <end position="26"/>
    </location>
</feature>
<protein>
    <submittedName>
        <fullName evidence="2">Pif-1</fullName>
    </submittedName>
</protein>
<name>A0A2I7G2W0_9VIRU</name>
<accession>A0A2I7G2W0</accession>
<sequence length="493" mass="55646">MDITHILAIVLIVLVIILVIYLICIVGPKLPTMIDRLEADEKSLPLFTTNVQFDPYPSTVNIENEIDCNVTSLRICDINDSTTLYGCKELIVRCQHFDQDTPYINNGITTIVPKNKTPTEGYALAITVIAESCNVYHGDLTLVAIDDMSKEYMMICTCKNPGYIGNETILGNCTTPYICNGKVDSIDKPLSQINCKCLESEKGIRYESDGLPSCRELNINEANALFKDFSHLIKFNSDRQLSILNFNRTISDNVHSSKLLDPCRNSLNDTTIEINNAYYDSIHGECHFRNEGYPVTNGMLDFHPPGLGKEKSSDCGIATGIYHKIRFMDNVGGKRHIYAIIIGGLKVGEEFNNSIITVLPEPGISYNNNSALFINPIKNQFYTPRCVGHWPRYRCAMANTYSYSSYGIPISVGRKSPGTFWWGYEQWDNAETMIQLTVDARGPTLLNVPMIKVTTMRPMGIQWINDDYQYQRNGIVEFTNQHDYDLHKNIISK</sequence>
<dbReference type="EMBL" id="KY608910">
    <property type="protein sequence ID" value="AUQ43964.1"/>
    <property type="molecule type" value="Genomic_DNA"/>
</dbReference>
<keyword evidence="1" id="KW-0472">Membrane</keyword>